<keyword evidence="3" id="KW-1185">Reference proteome</keyword>
<proteinExistence type="predicted"/>
<comment type="caution">
    <text evidence="2">The sequence shown here is derived from an EMBL/GenBank/DDBJ whole genome shotgun (WGS) entry which is preliminary data.</text>
</comment>
<accession>A0A5J5ES40</accession>
<reference evidence="2 3" key="1">
    <citation type="submission" date="2019-09" db="EMBL/GenBank/DDBJ databases">
        <title>Draft genome of the ectomycorrhizal ascomycete Sphaerosporella brunnea.</title>
        <authorList>
            <consortium name="DOE Joint Genome Institute"/>
            <person name="Benucci G.M."/>
            <person name="Marozzi G."/>
            <person name="Antonielli L."/>
            <person name="Sanchez S."/>
            <person name="Marco P."/>
            <person name="Wang X."/>
            <person name="Falini L.B."/>
            <person name="Barry K."/>
            <person name="Haridas S."/>
            <person name="Lipzen A."/>
            <person name="Labutti K."/>
            <person name="Grigoriev I.V."/>
            <person name="Murat C."/>
            <person name="Martin F."/>
            <person name="Albertini E."/>
            <person name="Donnini D."/>
            <person name="Bonito G."/>
        </authorList>
    </citation>
    <scope>NUCLEOTIDE SEQUENCE [LARGE SCALE GENOMIC DNA]</scope>
    <source>
        <strain evidence="2 3">Sb_GMNB300</strain>
    </source>
</reference>
<name>A0A5J5ES40_9PEZI</name>
<feature type="compositionally biased region" description="Polar residues" evidence="1">
    <location>
        <begin position="1"/>
        <end position="17"/>
    </location>
</feature>
<dbReference type="EMBL" id="VXIS01000136">
    <property type="protein sequence ID" value="KAA8902094.1"/>
    <property type="molecule type" value="Genomic_DNA"/>
</dbReference>
<gene>
    <name evidence="2" type="ORF">FN846DRAFT_955887</name>
</gene>
<evidence type="ECO:0000313" key="3">
    <source>
        <dbReference type="Proteomes" id="UP000326924"/>
    </source>
</evidence>
<sequence length="108" mass="11642">MAEGSGTQDNQMDTQGLSMGRVEWASPEGPFTEAGDYMKLRDYIVPIGLHKGSKGTSSYCLLLEGCFNTLEDIFGYNYIFCTEESCGGDKRGLRGSGVFALGGFVVFG</sequence>
<dbReference type="Proteomes" id="UP000326924">
    <property type="component" value="Unassembled WGS sequence"/>
</dbReference>
<feature type="region of interest" description="Disordered" evidence="1">
    <location>
        <begin position="1"/>
        <end position="27"/>
    </location>
</feature>
<evidence type="ECO:0000256" key="1">
    <source>
        <dbReference type="SAM" id="MobiDB-lite"/>
    </source>
</evidence>
<organism evidence="2 3">
    <name type="scientific">Sphaerosporella brunnea</name>
    <dbReference type="NCBI Taxonomy" id="1250544"/>
    <lineage>
        <taxon>Eukaryota</taxon>
        <taxon>Fungi</taxon>
        <taxon>Dikarya</taxon>
        <taxon>Ascomycota</taxon>
        <taxon>Pezizomycotina</taxon>
        <taxon>Pezizomycetes</taxon>
        <taxon>Pezizales</taxon>
        <taxon>Pyronemataceae</taxon>
        <taxon>Sphaerosporella</taxon>
    </lineage>
</organism>
<protein>
    <submittedName>
        <fullName evidence="2">Uncharacterized protein</fullName>
    </submittedName>
</protein>
<evidence type="ECO:0000313" key="2">
    <source>
        <dbReference type="EMBL" id="KAA8902094.1"/>
    </source>
</evidence>
<dbReference type="AlphaFoldDB" id="A0A5J5ES40"/>
<dbReference type="InParanoid" id="A0A5J5ES40"/>